<dbReference type="PROSITE" id="PS50082">
    <property type="entry name" value="WD_REPEATS_2"/>
    <property type="match status" value="1"/>
</dbReference>
<evidence type="ECO:0000256" key="1">
    <source>
        <dbReference type="ARBA" id="ARBA00022574"/>
    </source>
</evidence>
<evidence type="ECO:0000256" key="4">
    <source>
        <dbReference type="SAM" id="MobiDB-lite"/>
    </source>
</evidence>
<keyword evidence="2" id="KW-0677">Repeat</keyword>
<feature type="compositionally biased region" description="Polar residues" evidence="4">
    <location>
        <begin position="106"/>
        <end position="120"/>
    </location>
</feature>
<dbReference type="Proteomes" id="UP001222325">
    <property type="component" value="Unassembled WGS sequence"/>
</dbReference>
<dbReference type="SUPFAM" id="SSF50978">
    <property type="entry name" value="WD40 repeat-like"/>
    <property type="match status" value="1"/>
</dbReference>
<dbReference type="Gene3D" id="2.130.10.10">
    <property type="entry name" value="YVTN repeat-like/Quinoprotein amine dehydrogenase"/>
    <property type="match status" value="1"/>
</dbReference>
<dbReference type="SMART" id="SM00320">
    <property type="entry name" value="WD40"/>
    <property type="match status" value="3"/>
</dbReference>
<feature type="repeat" description="WD" evidence="3">
    <location>
        <begin position="640"/>
        <end position="653"/>
    </location>
</feature>
<gene>
    <name evidence="5" type="ORF">B0H15DRAFT_869554</name>
</gene>
<dbReference type="PANTHER" id="PTHR22847:SF637">
    <property type="entry name" value="WD REPEAT DOMAIN 5B"/>
    <property type="match status" value="1"/>
</dbReference>
<organism evidence="5 6">
    <name type="scientific">Mycena belliarum</name>
    <dbReference type="NCBI Taxonomy" id="1033014"/>
    <lineage>
        <taxon>Eukaryota</taxon>
        <taxon>Fungi</taxon>
        <taxon>Dikarya</taxon>
        <taxon>Basidiomycota</taxon>
        <taxon>Agaricomycotina</taxon>
        <taxon>Agaricomycetes</taxon>
        <taxon>Agaricomycetidae</taxon>
        <taxon>Agaricales</taxon>
        <taxon>Marasmiineae</taxon>
        <taxon>Mycenaceae</taxon>
        <taxon>Mycena</taxon>
    </lineage>
</organism>
<evidence type="ECO:0000256" key="3">
    <source>
        <dbReference type="PROSITE-ProRule" id="PRU00221"/>
    </source>
</evidence>
<reference evidence="5" key="1">
    <citation type="submission" date="2023-03" db="EMBL/GenBank/DDBJ databases">
        <title>Massive genome expansion in bonnet fungi (Mycena s.s.) driven by repeated elements and novel gene families across ecological guilds.</title>
        <authorList>
            <consortium name="Lawrence Berkeley National Laboratory"/>
            <person name="Harder C.B."/>
            <person name="Miyauchi S."/>
            <person name="Viragh M."/>
            <person name="Kuo A."/>
            <person name="Thoen E."/>
            <person name="Andreopoulos B."/>
            <person name="Lu D."/>
            <person name="Skrede I."/>
            <person name="Drula E."/>
            <person name="Henrissat B."/>
            <person name="Morin E."/>
            <person name="Kohler A."/>
            <person name="Barry K."/>
            <person name="LaButti K."/>
            <person name="Morin E."/>
            <person name="Salamov A."/>
            <person name="Lipzen A."/>
            <person name="Mereny Z."/>
            <person name="Hegedus B."/>
            <person name="Baldrian P."/>
            <person name="Stursova M."/>
            <person name="Weitz H."/>
            <person name="Taylor A."/>
            <person name="Grigoriev I.V."/>
            <person name="Nagy L.G."/>
            <person name="Martin F."/>
            <person name="Kauserud H."/>
        </authorList>
    </citation>
    <scope>NUCLEOTIDE SEQUENCE</scope>
    <source>
        <strain evidence="5">CBHHK173m</strain>
    </source>
</reference>
<dbReference type="AlphaFoldDB" id="A0AAD6XGS4"/>
<keyword evidence="1 3" id="KW-0853">WD repeat</keyword>
<dbReference type="InterPro" id="IPR036322">
    <property type="entry name" value="WD40_repeat_dom_sf"/>
</dbReference>
<dbReference type="InterPro" id="IPR015943">
    <property type="entry name" value="WD40/YVTN_repeat-like_dom_sf"/>
</dbReference>
<evidence type="ECO:0000313" key="6">
    <source>
        <dbReference type="Proteomes" id="UP001222325"/>
    </source>
</evidence>
<dbReference type="InterPro" id="IPR001680">
    <property type="entry name" value="WD40_rpt"/>
</dbReference>
<feature type="compositionally biased region" description="Low complexity" evidence="4">
    <location>
        <begin position="130"/>
        <end position="141"/>
    </location>
</feature>
<feature type="region of interest" description="Disordered" evidence="4">
    <location>
        <begin position="74"/>
        <end position="93"/>
    </location>
</feature>
<feature type="compositionally biased region" description="Basic and acidic residues" evidence="4">
    <location>
        <begin position="190"/>
        <end position="202"/>
    </location>
</feature>
<feature type="region of interest" description="Disordered" evidence="4">
    <location>
        <begin position="165"/>
        <end position="209"/>
    </location>
</feature>
<dbReference type="PANTHER" id="PTHR22847">
    <property type="entry name" value="WD40 REPEAT PROTEIN"/>
    <property type="match status" value="1"/>
</dbReference>
<name>A0AAD6XGS4_9AGAR</name>
<dbReference type="EMBL" id="JARJCN010000119">
    <property type="protein sequence ID" value="KAJ7073241.1"/>
    <property type="molecule type" value="Genomic_DNA"/>
</dbReference>
<evidence type="ECO:0000256" key="2">
    <source>
        <dbReference type="ARBA" id="ARBA00022737"/>
    </source>
</evidence>
<dbReference type="Pfam" id="PF00400">
    <property type="entry name" value="WD40"/>
    <property type="match status" value="2"/>
</dbReference>
<dbReference type="GO" id="GO:1990234">
    <property type="term" value="C:transferase complex"/>
    <property type="evidence" value="ECO:0007669"/>
    <property type="project" value="UniProtKB-ARBA"/>
</dbReference>
<proteinExistence type="predicted"/>
<feature type="region of interest" description="Disordered" evidence="4">
    <location>
        <begin position="103"/>
        <end position="148"/>
    </location>
</feature>
<protein>
    <submittedName>
        <fullName evidence="5">WD40-repeat-containing domain protein</fullName>
    </submittedName>
</protein>
<keyword evidence="6" id="KW-1185">Reference proteome</keyword>
<sequence>MSVDKSRFRRGDCRRLLYSLATMALHTVFDVDAFDDSATQARHHVKRQASTPILISDDEIEMVEVDEKLTTRISTRSRSATRERGSPPAAFIDLVSDDEITEVSKPGTSASVAQTRSSGTALFRGKTSRRSAPNASRSSTPHGSKPIVKSVGAYSSLELRSSSIVQHTGAKKLPSKPPPLEEFDTEDEYEHTADRDPFRHPTESPTNDRCFEPVDAVLEVAQPTPSKKRQYVDISSGPSIPPMPNHGSDIFIWNILPKFKAFPYFRPVPRGLSRKRQRLPRALDMDHYHTNHYFHKAGGAINKILQHDGRVVVCSNTAGGDFIGDTDPYNKAGTLISWCKREPEKILDLELSYRKDPDETYYSVHCVAYDPAMNILACSTANSYVRTWKYQEEDEDEDKDDDHPEPRLYRLVKSKPAVAHDLAFKPGDSSLLAVGEENLTIEDMRNTRRSRTYKFSEDKHGNHVTGAIAWGSGPTSSLIFALSEPRGANDHRGYHMAVDVESPRGAFKFDAPGAGDALCVNETGTTVALVTNDGSESCLRIYDVSRSRGSSTQERTLEPFTESLADSKAHEVNSMAFSSDSIYLALGRDDNHTHVYDSRMLGRGILFDFQHEKTRFTDRNQEFFGVVKVEWVNRSGRLGLVTGGNDGCVRLWDPLRAHEEGVILAQANYDIATFALGDPFKGEHELIVGDSSGAVYVLDGHASTQ</sequence>
<evidence type="ECO:0000313" key="5">
    <source>
        <dbReference type="EMBL" id="KAJ7073241.1"/>
    </source>
</evidence>
<comment type="caution">
    <text evidence="5">The sequence shown here is derived from an EMBL/GenBank/DDBJ whole genome shotgun (WGS) entry which is preliminary data.</text>
</comment>
<accession>A0AAD6XGS4</accession>